<feature type="compositionally biased region" description="Basic and acidic residues" evidence="1">
    <location>
        <begin position="94"/>
        <end position="106"/>
    </location>
</feature>
<sequence>RPAARGGRRGGRRGRGVAAAAVRAGRAEEPQALKNDRLDGAGPHPRELRRAARGRPHRAAGGAPGARPRPRQRRPAALARRPGRRPRGPAAQRGHGDAAALRESRPPRAGARLRARAPAHARGRRAGRTSAPAALSWAPSAAAERVSQLEMEA</sequence>
<comment type="caution">
    <text evidence="2">The sequence shown here is derived from an EMBL/GenBank/DDBJ whole genome shotgun (WGS) entry which is preliminary data.</text>
</comment>
<proteinExistence type="predicted"/>
<feature type="compositionally biased region" description="Basic and acidic residues" evidence="1">
    <location>
        <begin position="25"/>
        <end position="50"/>
    </location>
</feature>
<feature type="compositionally biased region" description="Low complexity" evidence="1">
    <location>
        <begin position="128"/>
        <end position="143"/>
    </location>
</feature>
<feature type="non-terminal residue" evidence="2">
    <location>
        <position position="153"/>
    </location>
</feature>
<feature type="compositionally biased region" description="Basic residues" evidence="1">
    <location>
        <begin position="111"/>
        <end position="127"/>
    </location>
</feature>
<feature type="region of interest" description="Disordered" evidence="1">
    <location>
        <begin position="1"/>
        <end position="153"/>
    </location>
</feature>
<reference evidence="2" key="1">
    <citation type="submission" date="2023-10" db="EMBL/GenBank/DDBJ databases">
        <authorList>
            <person name="Chen Y."/>
            <person name="Shah S."/>
            <person name="Dougan E. K."/>
            <person name="Thang M."/>
            <person name="Chan C."/>
        </authorList>
    </citation>
    <scope>NUCLEOTIDE SEQUENCE [LARGE SCALE GENOMIC DNA]</scope>
</reference>
<gene>
    <name evidence="2" type="ORF">PCOR1329_LOCUS16880</name>
</gene>
<feature type="non-terminal residue" evidence="2">
    <location>
        <position position="1"/>
    </location>
</feature>
<evidence type="ECO:0000313" key="3">
    <source>
        <dbReference type="Proteomes" id="UP001189429"/>
    </source>
</evidence>
<feature type="compositionally biased region" description="Basic residues" evidence="1">
    <location>
        <begin position="1"/>
        <end position="15"/>
    </location>
</feature>
<accession>A0ABN9R559</accession>
<dbReference type="Proteomes" id="UP001189429">
    <property type="component" value="Unassembled WGS sequence"/>
</dbReference>
<name>A0ABN9R559_9DINO</name>
<protein>
    <submittedName>
        <fullName evidence="2">Uncharacterized protein</fullName>
    </submittedName>
</protein>
<dbReference type="EMBL" id="CAUYUJ010005197">
    <property type="protein sequence ID" value="CAK0812630.1"/>
    <property type="molecule type" value="Genomic_DNA"/>
</dbReference>
<evidence type="ECO:0000313" key="2">
    <source>
        <dbReference type="EMBL" id="CAK0812630.1"/>
    </source>
</evidence>
<evidence type="ECO:0000256" key="1">
    <source>
        <dbReference type="SAM" id="MobiDB-lite"/>
    </source>
</evidence>
<keyword evidence="3" id="KW-1185">Reference proteome</keyword>
<organism evidence="2 3">
    <name type="scientific">Prorocentrum cordatum</name>
    <dbReference type="NCBI Taxonomy" id="2364126"/>
    <lineage>
        <taxon>Eukaryota</taxon>
        <taxon>Sar</taxon>
        <taxon>Alveolata</taxon>
        <taxon>Dinophyceae</taxon>
        <taxon>Prorocentrales</taxon>
        <taxon>Prorocentraceae</taxon>
        <taxon>Prorocentrum</taxon>
    </lineage>
</organism>